<accession>A0AAE3TC87</accession>
<dbReference type="EMBL" id="JARGDL010000003">
    <property type="protein sequence ID" value="MDF1611221.1"/>
    <property type="molecule type" value="Genomic_DNA"/>
</dbReference>
<evidence type="ECO:0000259" key="9">
    <source>
        <dbReference type="PROSITE" id="PS51123"/>
    </source>
</evidence>
<gene>
    <name evidence="10" type="ORF">P0M35_03600</name>
</gene>
<dbReference type="PROSITE" id="PS51123">
    <property type="entry name" value="OMPA_2"/>
    <property type="match status" value="1"/>
</dbReference>
<dbReference type="InterPro" id="IPR036737">
    <property type="entry name" value="OmpA-like_sf"/>
</dbReference>
<evidence type="ECO:0000256" key="8">
    <source>
        <dbReference type="SAM" id="Phobius"/>
    </source>
</evidence>
<evidence type="ECO:0000313" key="10">
    <source>
        <dbReference type="EMBL" id="MDF1611221.1"/>
    </source>
</evidence>
<dbReference type="InterPro" id="IPR050330">
    <property type="entry name" value="Bact_OuterMem_StrucFunc"/>
</dbReference>
<evidence type="ECO:0000256" key="6">
    <source>
        <dbReference type="ARBA" id="ARBA00023136"/>
    </source>
</evidence>
<comment type="subcellular location">
    <subcellularLocation>
        <location evidence="1">Cell membrane</location>
        <topology evidence="1">Single-pass membrane protein</topology>
    </subcellularLocation>
</comment>
<evidence type="ECO:0000256" key="1">
    <source>
        <dbReference type="ARBA" id="ARBA00004162"/>
    </source>
</evidence>
<keyword evidence="10" id="KW-0282">Flagellum</keyword>
<sequence length="260" mass="28905">MEGGNESPIIIKKIKKGHGGHHGGAWKVAYADFVTSMMALFIVLWVLSQSQEVKEAVAGYFKDPVGFSTKSKSLIEGRGMGPSQVPDNKIVLNEEEKLKELEKKQFEKMQEELMTSLSNDTDLKGLAEQVKIEIVNDGLKIELNDDANDVFFELGTSSLKPKAEKLISKIGQEISKLPNKIVVEGHTDARQFSNKGTGFTNFELSSERALSAKRALVAGGLSEKQIDEVRGYADTRLREPNDPFSFKNRRISITVKFNKK</sequence>
<comment type="caution">
    <text evidence="10">The sequence shown here is derived from an EMBL/GenBank/DDBJ whole genome shotgun (WGS) entry which is preliminary data.</text>
</comment>
<feature type="transmembrane region" description="Helical" evidence="8">
    <location>
        <begin position="28"/>
        <end position="47"/>
    </location>
</feature>
<dbReference type="SUPFAM" id="SSF103088">
    <property type="entry name" value="OmpA-like"/>
    <property type="match status" value="1"/>
</dbReference>
<dbReference type="AlphaFoldDB" id="A0AAE3TC87"/>
<dbReference type="InterPro" id="IPR025713">
    <property type="entry name" value="MotB-like_N_dom"/>
</dbReference>
<keyword evidence="10" id="KW-0969">Cilium</keyword>
<comment type="similarity">
    <text evidence="2">Belongs to the MotB family.</text>
</comment>
<keyword evidence="5 8" id="KW-1133">Transmembrane helix</keyword>
<dbReference type="PANTHER" id="PTHR30329">
    <property type="entry name" value="STATOR ELEMENT OF FLAGELLAR MOTOR COMPLEX"/>
    <property type="match status" value="1"/>
</dbReference>
<evidence type="ECO:0000256" key="2">
    <source>
        <dbReference type="ARBA" id="ARBA00008914"/>
    </source>
</evidence>
<dbReference type="Gene3D" id="3.30.1330.60">
    <property type="entry name" value="OmpA-like domain"/>
    <property type="match status" value="1"/>
</dbReference>
<dbReference type="InterPro" id="IPR006665">
    <property type="entry name" value="OmpA-like"/>
</dbReference>
<keyword evidence="11" id="KW-1185">Reference proteome</keyword>
<dbReference type="RefSeq" id="WP_321534988.1">
    <property type="nucleotide sequence ID" value="NZ_JARGDL010000003.1"/>
</dbReference>
<dbReference type="PANTHER" id="PTHR30329:SF21">
    <property type="entry name" value="LIPOPROTEIN YIAD-RELATED"/>
    <property type="match status" value="1"/>
</dbReference>
<organism evidence="10 11">
    <name type="scientific">Stygiobacter electus</name>
    <dbReference type="NCBI Taxonomy" id="3032292"/>
    <lineage>
        <taxon>Bacteria</taxon>
        <taxon>Pseudomonadati</taxon>
        <taxon>Ignavibacteriota</taxon>
        <taxon>Ignavibacteria</taxon>
        <taxon>Ignavibacteriales</taxon>
        <taxon>Melioribacteraceae</taxon>
        <taxon>Stygiobacter</taxon>
    </lineage>
</organism>
<evidence type="ECO:0000256" key="7">
    <source>
        <dbReference type="PROSITE-ProRule" id="PRU00473"/>
    </source>
</evidence>
<keyword evidence="10" id="KW-0966">Cell projection</keyword>
<keyword evidence="3" id="KW-1003">Cell membrane</keyword>
<evidence type="ECO:0000256" key="5">
    <source>
        <dbReference type="ARBA" id="ARBA00022989"/>
    </source>
</evidence>
<keyword evidence="4 8" id="KW-0812">Transmembrane</keyword>
<evidence type="ECO:0000256" key="3">
    <source>
        <dbReference type="ARBA" id="ARBA00022475"/>
    </source>
</evidence>
<name>A0AAE3TC87_9BACT</name>
<reference evidence="10" key="1">
    <citation type="submission" date="2023-03" db="EMBL/GenBank/DDBJ databases">
        <title>Stygiobacter electus gen. nov., sp. nov., facultatively anaerobic thermotolerant bacterium of the class Ignavibacteria from a well of Yessentuki mineral water deposit.</title>
        <authorList>
            <person name="Podosokorskaya O.A."/>
            <person name="Elcheninov A.G."/>
            <person name="Petrova N.F."/>
            <person name="Zavarzina D.G."/>
            <person name="Kublanov I.V."/>
            <person name="Merkel A.Y."/>
        </authorList>
    </citation>
    <scope>NUCLEOTIDE SEQUENCE</scope>
    <source>
        <strain evidence="10">09-Me</strain>
    </source>
</reference>
<protein>
    <submittedName>
        <fullName evidence="10">Flagellar motor protein MotB</fullName>
    </submittedName>
</protein>
<dbReference type="CDD" id="cd07185">
    <property type="entry name" value="OmpA_C-like"/>
    <property type="match status" value="1"/>
</dbReference>
<dbReference type="Proteomes" id="UP001221302">
    <property type="component" value="Unassembled WGS sequence"/>
</dbReference>
<evidence type="ECO:0000256" key="4">
    <source>
        <dbReference type="ARBA" id="ARBA00022692"/>
    </source>
</evidence>
<dbReference type="Pfam" id="PF00691">
    <property type="entry name" value="OmpA"/>
    <property type="match status" value="1"/>
</dbReference>
<dbReference type="Pfam" id="PF13677">
    <property type="entry name" value="MotB_plug"/>
    <property type="match status" value="1"/>
</dbReference>
<evidence type="ECO:0000313" key="11">
    <source>
        <dbReference type="Proteomes" id="UP001221302"/>
    </source>
</evidence>
<feature type="domain" description="OmpA-like" evidence="9">
    <location>
        <begin position="139"/>
        <end position="259"/>
    </location>
</feature>
<dbReference type="GO" id="GO:0005886">
    <property type="term" value="C:plasma membrane"/>
    <property type="evidence" value="ECO:0007669"/>
    <property type="project" value="UniProtKB-SubCell"/>
</dbReference>
<proteinExistence type="inferred from homology"/>
<keyword evidence="6 7" id="KW-0472">Membrane</keyword>